<feature type="transmembrane region" description="Helical" evidence="9">
    <location>
        <begin position="99"/>
        <end position="120"/>
    </location>
</feature>
<keyword evidence="8 9" id="KW-0472">Membrane</keyword>
<evidence type="ECO:0000256" key="10">
    <source>
        <dbReference type="SAM" id="MobiDB-lite"/>
    </source>
</evidence>
<name>A0A5E3ZW76_9ACTN</name>
<sequence>MSDEKSTPDDNIVDPVVSAADAADTDAQSVQPTGKRRRKGAPERPVVEAPVETKEKDTKDGFFSRAGRAIKAFFIRFGHFFKSVWDQMSKVVWPTKKQMLMSVLAVFIFLVITVALVFGVDTGAGELVRVIFQNPNGGADMVPPGMPGMPGM</sequence>
<organism evidence="11 12">
    <name type="scientific">Lawsonella clevelandensis</name>
    <dbReference type="NCBI Taxonomy" id="1528099"/>
    <lineage>
        <taxon>Bacteria</taxon>
        <taxon>Bacillati</taxon>
        <taxon>Actinomycetota</taxon>
        <taxon>Actinomycetes</taxon>
        <taxon>Mycobacteriales</taxon>
        <taxon>Lawsonellaceae</taxon>
        <taxon>Lawsonella</taxon>
    </lineage>
</organism>
<feature type="compositionally biased region" description="Basic and acidic residues" evidence="10">
    <location>
        <begin position="40"/>
        <end position="58"/>
    </location>
</feature>
<dbReference type="GO" id="GO:0006605">
    <property type="term" value="P:protein targeting"/>
    <property type="evidence" value="ECO:0007669"/>
    <property type="project" value="UniProtKB-UniRule"/>
</dbReference>
<evidence type="ECO:0000256" key="4">
    <source>
        <dbReference type="ARBA" id="ARBA00022692"/>
    </source>
</evidence>
<proteinExistence type="inferred from homology"/>
<keyword evidence="5 9" id="KW-0653">Protein transport</keyword>
<evidence type="ECO:0000256" key="8">
    <source>
        <dbReference type="ARBA" id="ARBA00023136"/>
    </source>
</evidence>
<dbReference type="OrthoDB" id="9805743at2"/>
<dbReference type="GO" id="GO:0005886">
    <property type="term" value="C:plasma membrane"/>
    <property type="evidence" value="ECO:0007669"/>
    <property type="project" value="UniProtKB-SubCell"/>
</dbReference>
<reference evidence="11 12" key="1">
    <citation type="submission" date="2019-04" db="EMBL/GenBank/DDBJ databases">
        <authorList>
            <person name="Seth-Smith MB H."/>
            <person name="Seth-Smith H."/>
        </authorList>
    </citation>
    <scope>NUCLEOTIDE SEQUENCE [LARGE SCALE GENOMIC DNA]</scope>
    <source>
        <strain evidence="11">USB-603019</strain>
    </source>
</reference>
<dbReference type="Pfam" id="PF00584">
    <property type="entry name" value="SecE"/>
    <property type="match status" value="1"/>
</dbReference>
<gene>
    <name evidence="9 11" type="primary">secE</name>
    <name evidence="11" type="ORF">LC603019_00611</name>
</gene>
<dbReference type="InterPro" id="IPR038379">
    <property type="entry name" value="SecE_sf"/>
</dbReference>
<dbReference type="RefSeq" id="WP_053961772.1">
    <property type="nucleotide sequence ID" value="NZ_CP012390.1"/>
</dbReference>
<dbReference type="GO" id="GO:0043952">
    <property type="term" value="P:protein transport by the Sec complex"/>
    <property type="evidence" value="ECO:0007669"/>
    <property type="project" value="UniProtKB-UniRule"/>
</dbReference>
<feature type="compositionally biased region" description="Low complexity" evidence="10">
    <location>
        <begin position="13"/>
        <end position="31"/>
    </location>
</feature>
<evidence type="ECO:0000313" key="11">
    <source>
        <dbReference type="EMBL" id="VHO00270.1"/>
    </source>
</evidence>
<dbReference type="InterPro" id="IPR001901">
    <property type="entry name" value="Translocase_SecE/Sec61-g"/>
</dbReference>
<comment type="function">
    <text evidence="9">Essential subunit of the Sec protein translocation channel SecYEG. Clamps together the 2 halves of SecY. May contact the channel plug during translocation.</text>
</comment>
<evidence type="ECO:0000256" key="6">
    <source>
        <dbReference type="ARBA" id="ARBA00022989"/>
    </source>
</evidence>
<keyword evidence="7 9" id="KW-0811">Translocation</keyword>
<accession>A0A5E3ZW76</accession>
<evidence type="ECO:0000256" key="5">
    <source>
        <dbReference type="ARBA" id="ARBA00022927"/>
    </source>
</evidence>
<evidence type="ECO:0000313" key="12">
    <source>
        <dbReference type="Proteomes" id="UP000324288"/>
    </source>
</evidence>
<dbReference type="GO" id="GO:0065002">
    <property type="term" value="P:intracellular protein transmembrane transport"/>
    <property type="evidence" value="ECO:0007669"/>
    <property type="project" value="UniProtKB-UniRule"/>
</dbReference>
<evidence type="ECO:0000256" key="3">
    <source>
        <dbReference type="ARBA" id="ARBA00022475"/>
    </source>
</evidence>
<keyword evidence="2 9" id="KW-0813">Transport</keyword>
<keyword evidence="6 9" id="KW-1133">Transmembrane helix</keyword>
<dbReference type="NCBIfam" id="TIGR00964">
    <property type="entry name" value="secE_bact"/>
    <property type="match status" value="1"/>
</dbReference>
<dbReference type="PANTHER" id="PTHR33910">
    <property type="entry name" value="PROTEIN TRANSLOCASE SUBUNIT SECE"/>
    <property type="match status" value="1"/>
</dbReference>
<dbReference type="Proteomes" id="UP000324288">
    <property type="component" value="Chromosome"/>
</dbReference>
<dbReference type="InterPro" id="IPR005807">
    <property type="entry name" value="SecE_bac"/>
</dbReference>
<comment type="subcellular location">
    <subcellularLocation>
        <location evidence="9">Cell membrane</location>
        <topology evidence="9">Single-pass membrane protein</topology>
    </subcellularLocation>
    <subcellularLocation>
        <location evidence="1">Membrane</location>
    </subcellularLocation>
</comment>
<comment type="similarity">
    <text evidence="9">Belongs to the SecE/SEC61-gamma family.</text>
</comment>
<keyword evidence="4 9" id="KW-0812">Transmembrane</keyword>
<keyword evidence="3 9" id="KW-1003">Cell membrane</keyword>
<dbReference type="GO" id="GO:0008320">
    <property type="term" value="F:protein transmembrane transporter activity"/>
    <property type="evidence" value="ECO:0007669"/>
    <property type="project" value="UniProtKB-UniRule"/>
</dbReference>
<evidence type="ECO:0000256" key="9">
    <source>
        <dbReference type="HAMAP-Rule" id="MF_00422"/>
    </source>
</evidence>
<dbReference type="GO" id="GO:0009306">
    <property type="term" value="P:protein secretion"/>
    <property type="evidence" value="ECO:0007669"/>
    <property type="project" value="UniProtKB-UniRule"/>
</dbReference>
<dbReference type="PANTHER" id="PTHR33910:SF1">
    <property type="entry name" value="PROTEIN TRANSLOCASE SUBUNIT SECE"/>
    <property type="match status" value="1"/>
</dbReference>
<comment type="subunit">
    <text evidence="9">Component of the Sec protein translocase complex. Heterotrimer consisting of SecY, SecE and SecG subunits. The heterotrimers can form oligomers, although 1 heterotrimer is thought to be able to translocate proteins. Interacts with the ribosome. Interacts with SecDF, and other proteins may be involved. Interacts with SecA.</text>
</comment>
<feature type="region of interest" description="Disordered" evidence="10">
    <location>
        <begin position="1"/>
        <end position="58"/>
    </location>
</feature>
<dbReference type="Gene3D" id="1.20.5.1030">
    <property type="entry name" value="Preprotein translocase secy subunit"/>
    <property type="match status" value="1"/>
</dbReference>
<evidence type="ECO:0000256" key="1">
    <source>
        <dbReference type="ARBA" id="ARBA00004370"/>
    </source>
</evidence>
<dbReference type="EMBL" id="LR584267">
    <property type="protein sequence ID" value="VHO00270.1"/>
    <property type="molecule type" value="Genomic_DNA"/>
</dbReference>
<dbReference type="AlphaFoldDB" id="A0A5E3ZW76"/>
<evidence type="ECO:0000256" key="7">
    <source>
        <dbReference type="ARBA" id="ARBA00023010"/>
    </source>
</evidence>
<protein>
    <recommendedName>
        <fullName evidence="9">Protein translocase subunit SecE</fullName>
    </recommendedName>
</protein>
<dbReference type="HAMAP" id="MF_00422">
    <property type="entry name" value="SecE"/>
    <property type="match status" value="1"/>
</dbReference>
<keyword evidence="12" id="KW-1185">Reference proteome</keyword>
<evidence type="ECO:0000256" key="2">
    <source>
        <dbReference type="ARBA" id="ARBA00022448"/>
    </source>
</evidence>